<name>A0A1S7LHC9_MAGMO</name>
<gene>
    <name evidence="1" type="ORF">MAGMO_2179</name>
</gene>
<dbReference type="AlphaFoldDB" id="A0A1S7LHC9"/>
<organism evidence="1">
    <name type="scientific">Magnetococcus massalia (strain MO-1)</name>
    <dbReference type="NCBI Taxonomy" id="451514"/>
    <lineage>
        <taxon>Bacteria</taxon>
        <taxon>Pseudomonadati</taxon>
        <taxon>Pseudomonadota</taxon>
        <taxon>Magnetococcia</taxon>
        <taxon>Magnetococcales</taxon>
        <taxon>Magnetococcaceae</taxon>
        <taxon>Magnetococcus</taxon>
    </lineage>
</organism>
<protein>
    <submittedName>
        <fullName evidence="1">Uncharacterized protein</fullName>
    </submittedName>
</protein>
<sequence length="320" mass="34580">MAQITSHKLSVHHFGEPSRLSFPFVPAFPGDVQSVYYSSGESAALASLSRRVHSAPHYDETYVVPACIAAHNEEVVSANGGEEETLCLELNPPRLDSFLADPASPVAAPTLLSIAQQGITHEILSSAQRALSRNVVAVVAEVWFIAVPGQTKRYQEVAELLSESGFTVQNLEALPAAASATSILGSAIPDQLSGAGQALFFKKPESIIRDHAHASLDLLKAALLAILYNRMDLAQDYLDHFDTLGGWAMAGPAAQQVDYIHFLARWRQAAQEGGVQWHVEEDLLALPLEGEESQQMPYEVMKLLKEFGLAALGEANQTQA</sequence>
<dbReference type="EMBL" id="LO017727">
    <property type="protein sequence ID" value="CRH06345.1"/>
    <property type="molecule type" value="Genomic_DNA"/>
</dbReference>
<evidence type="ECO:0000313" key="1">
    <source>
        <dbReference type="EMBL" id="CRH06345.1"/>
    </source>
</evidence>
<proteinExistence type="predicted"/>
<accession>A0A1S7LHC9</accession>
<reference evidence="1" key="1">
    <citation type="submission" date="2015-04" db="EMBL/GenBank/DDBJ databases">
        <authorList>
            <person name="Syromyatnikov M.Y."/>
            <person name="Popov V.N."/>
        </authorList>
    </citation>
    <scope>NUCLEOTIDE SEQUENCE</scope>
    <source>
        <strain evidence="1">MO-1</strain>
    </source>
</reference>